<sequence length="154" mass="15859">TPQKSTRTQPTRPTAAAGHRAGRRRATPLAAGTYRKFGFGSRRRLFLSRAHPSGRLPPPRAAAAAREPARGGRRGTAAGSSRGGRRARGGELEEAKQGEAEEAEADEAEEARPPPAARAGSGRSPQAQRPPSSSLHSVATSGAAAGSERAAALP</sequence>
<feature type="compositionally biased region" description="Acidic residues" evidence="1">
    <location>
        <begin position="100"/>
        <end position="109"/>
    </location>
</feature>
<keyword evidence="3" id="KW-1185">Reference proteome</keyword>
<feature type="compositionally biased region" description="Basic and acidic residues" evidence="1">
    <location>
        <begin position="88"/>
        <end position="99"/>
    </location>
</feature>
<evidence type="ECO:0000256" key="1">
    <source>
        <dbReference type="SAM" id="MobiDB-lite"/>
    </source>
</evidence>
<feature type="compositionally biased region" description="Low complexity" evidence="1">
    <location>
        <begin position="1"/>
        <end position="19"/>
    </location>
</feature>
<protein>
    <submittedName>
        <fullName evidence="2">Uncharacterized protein</fullName>
    </submittedName>
</protein>
<dbReference type="EMBL" id="CAUYUJ010013802">
    <property type="protein sequence ID" value="CAK0836781.1"/>
    <property type="molecule type" value="Genomic_DNA"/>
</dbReference>
<reference evidence="2" key="1">
    <citation type="submission" date="2023-10" db="EMBL/GenBank/DDBJ databases">
        <authorList>
            <person name="Chen Y."/>
            <person name="Shah S."/>
            <person name="Dougan E. K."/>
            <person name="Thang M."/>
            <person name="Chan C."/>
        </authorList>
    </citation>
    <scope>NUCLEOTIDE SEQUENCE [LARGE SCALE GENOMIC DNA]</scope>
</reference>
<evidence type="ECO:0000313" key="2">
    <source>
        <dbReference type="EMBL" id="CAK0836781.1"/>
    </source>
</evidence>
<feature type="compositionally biased region" description="Low complexity" evidence="1">
    <location>
        <begin position="117"/>
        <end position="154"/>
    </location>
</feature>
<comment type="caution">
    <text evidence="2">The sequence shown here is derived from an EMBL/GenBank/DDBJ whole genome shotgun (WGS) entry which is preliminary data.</text>
</comment>
<name>A0ABN9SWC9_9DINO</name>
<feature type="region of interest" description="Disordered" evidence="1">
    <location>
        <begin position="1"/>
        <end position="154"/>
    </location>
</feature>
<dbReference type="Proteomes" id="UP001189429">
    <property type="component" value="Unassembled WGS sequence"/>
</dbReference>
<feature type="non-terminal residue" evidence="2">
    <location>
        <position position="1"/>
    </location>
</feature>
<feature type="non-terminal residue" evidence="2">
    <location>
        <position position="154"/>
    </location>
</feature>
<organism evidence="2 3">
    <name type="scientific">Prorocentrum cordatum</name>
    <dbReference type="NCBI Taxonomy" id="2364126"/>
    <lineage>
        <taxon>Eukaryota</taxon>
        <taxon>Sar</taxon>
        <taxon>Alveolata</taxon>
        <taxon>Dinophyceae</taxon>
        <taxon>Prorocentrales</taxon>
        <taxon>Prorocentraceae</taxon>
        <taxon>Prorocentrum</taxon>
    </lineage>
</organism>
<proteinExistence type="predicted"/>
<accession>A0ABN9SWC9</accession>
<gene>
    <name evidence="2" type="ORF">PCOR1329_LOCUS33169</name>
</gene>
<evidence type="ECO:0000313" key="3">
    <source>
        <dbReference type="Proteomes" id="UP001189429"/>
    </source>
</evidence>